<dbReference type="GO" id="GO:0006511">
    <property type="term" value="P:ubiquitin-dependent protein catabolic process"/>
    <property type="evidence" value="ECO:0007669"/>
    <property type="project" value="TreeGrafter"/>
</dbReference>
<reference evidence="8" key="3">
    <citation type="submission" date="2018-08" db="EMBL/GenBank/DDBJ databases">
        <title>Leveraging single-cell genomics to expand the Fungal Tree of Life.</title>
        <authorList>
            <consortium name="DOE Joint Genome Institute"/>
            <person name="Ahrendt S.R."/>
            <person name="Quandt C.A."/>
            <person name="Ciobanu D."/>
            <person name="Clum A."/>
            <person name="Salamov A."/>
            <person name="Andreopoulos B."/>
            <person name="Cheng J.-F."/>
            <person name="Woyke T."/>
            <person name="Pelin A."/>
            <person name="Henrissat B."/>
            <person name="Reynolds N."/>
            <person name="Benny G.L."/>
            <person name="Smith M.E."/>
            <person name="James T.Y."/>
            <person name="Grigoriev I.V."/>
        </authorList>
    </citation>
    <scope>NUCLEOTIDE SEQUENCE</scope>
    <source>
        <strain evidence="8">CSF55</strain>
    </source>
</reference>
<keyword evidence="7" id="KW-0436">Ligase</keyword>
<evidence type="ECO:0000313" key="10">
    <source>
        <dbReference type="Proteomes" id="UP000281549"/>
    </source>
</evidence>
<reference evidence="10" key="2">
    <citation type="journal article" date="2018" name="Nat. Microbiol.">
        <title>Leveraging single-cell genomics to expand the fungal tree of life.</title>
        <authorList>
            <person name="Ahrendt S.R."/>
            <person name="Quandt C.A."/>
            <person name="Ciobanu D."/>
            <person name="Clum A."/>
            <person name="Salamov A."/>
            <person name="Andreopoulos B."/>
            <person name="Cheng J.F."/>
            <person name="Woyke T."/>
            <person name="Pelin A."/>
            <person name="Henrissat B."/>
            <person name="Reynolds N.K."/>
            <person name="Benny G.L."/>
            <person name="Smith M.E."/>
            <person name="James T.Y."/>
            <person name="Grigoriev I.V."/>
        </authorList>
    </citation>
    <scope>NUCLEOTIDE SEQUENCE [LARGE SCALE GENOMIC DNA]</scope>
    <source>
        <strain evidence="10">CSF55</strain>
    </source>
</reference>
<dbReference type="InterPro" id="IPR035983">
    <property type="entry name" value="Hect_E3_ubiquitin_ligase"/>
</dbReference>
<keyword evidence="9" id="KW-1185">Reference proteome</keyword>
<dbReference type="PROSITE" id="PS50237">
    <property type="entry name" value="HECT"/>
    <property type="match status" value="1"/>
</dbReference>
<dbReference type="Proteomes" id="UP000281549">
    <property type="component" value="Unassembled WGS sequence"/>
</dbReference>
<feature type="active site" description="Glycyl thioester intermediate" evidence="5">
    <location>
        <position position="48"/>
    </location>
</feature>
<comment type="catalytic activity">
    <reaction evidence="1">
        <text>S-ubiquitinyl-[E2 ubiquitin-conjugating enzyme]-L-cysteine + [acceptor protein]-L-lysine = [E2 ubiquitin-conjugating enzyme]-L-cysteine + N(6)-ubiquitinyl-[acceptor protein]-L-lysine.</text>
        <dbReference type="EC" id="2.3.2.26"/>
    </reaction>
</comment>
<dbReference type="HOGENOM" id="CLU_002173_4_5_1"/>
<evidence type="ECO:0000256" key="5">
    <source>
        <dbReference type="PROSITE-ProRule" id="PRU00104"/>
    </source>
</evidence>
<evidence type="ECO:0000256" key="1">
    <source>
        <dbReference type="ARBA" id="ARBA00000885"/>
    </source>
</evidence>
<keyword evidence="3" id="KW-0808">Transferase</keyword>
<dbReference type="EMBL" id="ML006432">
    <property type="protein sequence ID" value="RKP16544.1"/>
    <property type="molecule type" value="Genomic_DNA"/>
</dbReference>
<dbReference type="OrthoDB" id="8068875at2759"/>
<evidence type="ECO:0000313" key="9">
    <source>
        <dbReference type="Proteomes" id="UP000030755"/>
    </source>
</evidence>
<dbReference type="SUPFAM" id="SSF56204">
    <property type="entry name" value="Hect, E3 ligase catalytic domain"/>
    <property type="match status" value="1"/>
</dbReference>
<gene>
    <name evidence="7" type="ORF">O9G_003532</name>
    <name evidence="8" type="ORF">ROZALSC1DRAFT_31535</name>
</gene>
<dbReference type="GO" id="GO:0000209">
    <property type="term" value="P:protein polyubiquitination"/>
    <property type="evidence" value="ECO:0007669"/>
    <property type="project" value="InterPro"/>
</dbReference>
<evidence type="ECO:0000256" key="3">
    <source>
        <dbReference type="ARBA" id="ARBA00022679"/>
    </source>
</evidence>
<accession>A0A075B3Z1</accession>
<dbReference type="EMBL" id="KE560729">
    <property type="protein sequence ID" value="EPZ35887.1"/>
    <property type="molecule type" value="Genomic_DNA"/>
</dbReference>
<dbReference type="GO" id="GO:0061630">
    <property type="term" value="F:ubiquitin protein ligase activity"/>
    <property type="evidence" value="ECO:0007669"/>
    <property type="project" value="UniProtKB-EC"/>
</dbReference>
<evidence type="ECO:0000256" key="4">
    <source>
        <dbReference type="ARBA" id="ARBA00022786"/>
    </source>
</evidence>
<organism evidence="7 9">
    <name type="scientific">Rozella allomycis (strain CSF55)</name>
    <dbReference type="NCBI Taxonomy" id="988480"/>
    <lineage>
        <taxon>Eukaryota</taxon>
        <taxon>Fungi</taxon>
        <taxon>Fungi incertae sedis</taxon>
        <taxon>Cryptomycota</taxon>
        <taxon>Cryptomycota incertae sedis</taxon>
        <taxon>Rozella</taxon>
    </lineage>
</organism>
<evidence type="ECO:0000259" key="6">
    <source>
        <dbReference type="PROSITE" id="PS50237"/>
    </source>
</evidence>
<dbReference type="PANTHER" id="PTHR45700">
    <property type="entry name" value="UBIQUITIN-PROTEIN LIGASE E3C"/>
    <property type="match status" value="1"/>
</dbReference>
<dbReference type="Pfam" id="PF00632">
    <property type="entry name" value="HECT"/>
    <property type="match status" value="1"/>
</dbReference>
<proteinExistence type="predicted"/>
<name>A0A075B3Z1_ROZAC</name>
<dbReference type="Gene3D" id="3.30.2410.10">
    <property type="entry name" value="Hect, E3 ligase catalytic domain"/>
    <property type="match status" value="1"/>
</dbReference>
<evidence type="ECO:0000313" key="7">
    <source>
        <dbReference type="EMBL" id="EPZ35887.1"/>
    </source>
</evidence>
<dbReference type="InterPro" id="IPR000569">
    <property type="entry name" value="HECT_dom"/>
</dbReference>
<dbReference type="PANTHER" id="PTHR45700:SF2">
    <property type="entry name" value="UBIQUITIN-PROTEIN LIGASE E3C"/>
    <property type="match status" value="1"/>
</dbReference>
<dbReference type="InterPro" id="IPR044611">
    <property type="entry name" value="E3A/B/C-like"/>
</dbReference>
<dbReference type="GO" id="GO:0016874">
    <property type="term" value="F:ligase activity"/>
    <property type="evidence" value="ECO:0007669"/>
    <property type="project" value="UniProtKB-KW"/>
</dbReference>
<reference evidence="7 9" key="1">
    <citation type="journal article" date="2013" name="Curr. Biol.">
        <title>Shared signatures of parasitism and phylogenomics unite Cryptomycota and microsporidia.</title>
        <authorList>
            <person name="James T.Y."/>
            <person name="Pelin A."/>
            <person name="Bonen L."/>
            <person name="Ahrendt S."/>
            <person name="Sain D."/>
            <person name="Corradi N."/>
            <person name="Stajich J.E."/>
        </authorList>
    </citation>
    <scope>NUCLEOTIDE SEQUENCE [LARGE SCALE GENOMIC DNA]</scope>
    <source>
        <strain evidence="7">CSF55</strain>
        <strain evidence="7">CSF55</strain>
    </source>
</reference>
<dbReference type="EC" id="2.3.2.26" evidence="2"/>
<keyword evidence="4 5" id="KW-0833">Ubl conjugation pathway</keyword>
<dbReference type="AlphaFoldDB" id="A0A075B3Z1"/>
<dbReference type="Proteomes" id="UP000030755">
    <property type="component" value="Unassembled WGS sequence"/>
</dbReference>
<protein>
    <recommendedName>
        <fullName evidence="2">HECT-type E3 ubiquitin transferase</fullName>
        <ecNumber evidence="2">2.3.2.26</ecNumber>
    </recommendedName>
</protein>
<evidence type="ECO:0000256" key="2">
    <source>
        <dbReference type="ARBA" id="ARBA00012485"/>
    </source>
</evidence>
<feature type="domain" description="HECT" evidence="6">
    <location>
        <begin position="1"/>
        <end position="80"/>
    </location>
</feature>
<evidence type="ECO:0000313" key="8">
    <source>
        <dbReference type="EMBL" id="RKP16544.1"/>
    </source>
</evidence>
<dbReference type="STRING" id="988480.A0A075B3Z1"/>
<sequence>MSEVEKRKVLKFVTSCPRPPLLGFSQLEPKFGIQSTGTDDRLPSSSTCFNLLKLPRYTSKSVLKGKLLYAINSEAGFHLS</sequence>